<accession>A0A0A9BR52</accession>
<sequence>MDDTPRGPAEEITGTLHFQKAFVCP</sequence>
<name>A0A0A9BR52_ARUDO</name>
<reference evidence="1" key="2">
    <citation type="journal article" date="2015" name="Data Brief">
        <title>Shoot transcriptome of the giant reed, Arundo donax.</title>
        <authorList>
            <person name="Barrero R.A."/>
            <person name="Guerrero F.D."/>
            <person name="Moolhuijzen P."/>
            <person name="Goolsby J.A."/>
            <person name="Tidwell J."/>
            <person name="Bellgard S.E."/>
            <person name="Bellgard M.I."/>
        </authorList>
    </citation>
    <scope>NUCLEOTIDE SEQUENCE</scope>
    <source>
        <tissue evidence="1">Shoot tissue taken approximately 20 cm above the soil surface</tissue>
    </source>
</reference>
<organism evidence="1">
    <name type="scientific">Arundo donax</name>
    <name type="common">Giant reed</name>
    <name type="synonym">Donax arundinaceus</name>
    <dbReference type="NCBI Taxonomy" id="35708"/>
    <lineage>
        <taxon>Eukaryota</taxon>
        <taxon>Viridiplantae</taxon>
        <taxon>Streptophyta</taxon>
        <taxon>Embryophyta</taxon>
        <taxon>Tracheophyta</taxon>
        <taxon>Spermatophyta</taxon>
        <taxon>Magnoliopsida</taxon>
        <taxon>Liliopsida</taxon>
        <taxon>Poales</taxon>
        <taxon>Poaceae</taxon>
        <taxon>PACMAD clade</taxon>
        <taxon>Arundinoideae</taxon>
        <taxon>Arundineae</taxon>
        <taxon>Arundo</taxon>
    </lineage>
</organism>
<evidence type="ECO:0000313" key="1">
    <source>
        <dbReference type="EMBL" id="JAD61807.1"/>
    </source>
</evidence>
<protein>
    <submittedName>
        <fullName evidence="1">Uncharacterized protein</fullName>
    </submittedName>
</protein>
<dbReference type="EMBL" id="GBRH01236088">
    <property type="protein sequence ID" value="JAD61807.1"/>
    <property type="molecule type" value="Transcribed_RNA"/>
</dbReference>
<dbReference type="AlphaFoldDB" id="A0A0A9BR52"/>
<proteinExistence type="predicted"/>
<reference evidence="1" key="1">
    <citation type="submission" date="2014-09" db="EMBL/GenBank/DDBJ databases">
        <authorList>
            <person name="Magalhaes I.L.F."/>
            <person name="Oliveira U."/>
            <person name="Santos F.R."/>
            <person name="Vidigal T.H.D.A."/>
            <person name="Brescovit A.D."/>
            <person name="Santos A.J."/>
        </authorList>
    </citation>
    <scope>NUCLEOTIDE SEQUENCE</scope>
    <source>
        <tissue evidence="1">Shoot tissue taken approximately 20 cm above the soil surface</tissue>
    </source>
</reference>